<feature type="transmembrane region" description="Helical" evidence="8">
    <location>
        <begin position="291"/>
        <end position="308"/>
    </location>
</feature>
<feature type="transmembrane region" description="Helical" evidence="8">
    <location>
        <begin position="347"/>
        <end position="367"/>
    </location>
</feature>
<protein>
    <recommendedName>
        <fullName evidence="11">Glycosyltransferase RgtA/B/C/D-like domain-containing protein</fullName>
    </recommendedName>
</protein>
<evidence type="ECO:0000256" key="1">
    <source>
        <dbReference type="ARBA" id="ARBA00004651"/>
    </source>
</evidence>
<evidence type="ECO:0000313" key="9">
    <source>
        <dbReference type="EMBL" id="AUX44442.1"/>
    </source>
</evidence>
<evidence type="ECO:0000256" key="7">
    <source>
        <dbReference type="ARBA" id="ARBA00023136"/>
    </source>
</evidence>
<dbReference type="InterPro" id="IPR050297">
    <property type="entry name" value="LipidA_mod_glycosyltrf_83"/>
</dbReference>
<dbReference type="PANTHER" id="PTHR33908">
    <property type="entry name" value="MANNOSYLTRANSFERASE YKCB-RELATED"/>
    <property type="match status" value="1"/>
</dbReference>
<dbReference type="Proteomes" id="UP000238348">
    <property type="component" value="Chromosome"/>
</dbReference>
<feature type="transmembrane region" description="Helical" evidence="8">
    <location>
        <begin position="314"/>
        <end position="335"/>
    </location>
</feature>
<feature type="transmembrane region" description="Helical" evidence="8">
    <location>
        <begin position="208"/>
        <end position="228"/>
    </location>
</feature>
<evidence type="ECO:0000256" key="4">
    <source>
        <dbReference type="ARBA" id="ARBA00022679"/>
    </source>
</evidence>
<keyword evidence="7 8" id="KW-0472">Membrane</keyword>
<evidence type="ECO:0000256" key="3">
    <source>
        <dbReference type="ARBA" id="ARBA00022676"/>
    </source>
</evidence>
<name>A0A2L0EYS2_SORCE</name>
<feature type="transmembrane region" description="Helical" evidence="8">
    <location>
        <begin position="167"/>
        <end position="196"/>
    </location>
</feature>
<accession>A0A2L0EYS2</accession>
<feature type="transmembrane region" description="Helical" evidence="8">
    <location>
        <begin position="261"/>
        <end position="284"/>
    </location>
</feature>
<evidence type="ECO:0000256" key="6">
    <source>
        <dbReference type="ARBA" id="ARBA00022989"/>
    </source>
</evidence>
<reference evidence="9 10" key="1">
    <citation type="submission" date="2015-09" db="EMBL/GenBank/DDBJ databases">
        <title>Sorangium comparison.</title>
        <authorList>
            <person name="Zaburannyi N."/>
            <person name="Bunk B."/>
            <person name="Overmann J."/>
            <person name="Mueller R."/>
        </authorList>
    </citation>
    <scope>NUCLEOTIDE SEQUENCE [LARGE SCALE GENOMIC DNA]</scope>
    <source>
        <strain evidence="9 10">So ce26</strain>
    </source>
</reference>
<keyword evidence="4" id="KW-0808">Transferase</keyword>
<evidence type="ECO:0000256" key="8">
    <source>
        <dbReference type="SAM" id="Phobius"/>
    </source>
</evidence>
<evidence type="ECO:0008006" key="11">
    <source>
        <dbReference type="Google" id="ProtNLM"/>
    </source>
</evidence>
<evidence type="ECO:0000313" key="10">
    <source>
        <dbReference type="Proteomes" id="UP000238348"/>
    </source>
</evidence>
<dbReference type="GO" id="GO:0005886">
    <property type="term" value="C:plasma membrane"/>
    <property type="evidence" value="ECO:0007669"/>
    <property type="project" value="UniProtKB-SubCell"/>
</dbReference>
<dbReference type="RefSeq" id="WP_104982966.1">
    <property type="nucleotide sequence ID" value="NZ_CP012673.1"/>
</dbReference>
<feature type="transmembrane region" description="Helical" evidence="8">
    <location>
        <begin position="115"/>
        <end position="138"/>
    </location>
</feature>
<keyword evidence="3" id="KW-0328">Glycosyltransferase</keyword>
<gene>
    <name evidence="9" type="ORF">SOCE26_059060</name>
</gene>
<dbReference type="AlphaFoldDB" id="A0A2L0EYS2"/>
<dbReference type="GO" id="GO:0016763">
    <property type="term" value="F:pentosyltransferase activity"/>
    <property type="evidence" value="ECO:0007669"/>
    <property type="project" value="TreeGrafter"/>
</dbReference>
<dbReference type="PANTHER" id="PTHR33908:SF11">
    <property type="entry name" value="MEMBRANE PROTEIN"/>
    <property type="match status" value="1"/>
</dbReference>
<keyword evidence="2" id="KW-1003">Cell membrane</keyword>
<dbReference type="EMBL" id="CP012673">
    <property type="protein sequence ID" value="AUX44442.1"/>
    <property type="molecule type" value="Genomic_DNA"/>
</dbReference>
<dbReference type="GO" id="GO:0009103">
    <property type="term" value="P:lipopolysaccharide biosynthetic process"/>
    <property type="evidence" value="ECO:0007669"/>
    <property type="project" value="UniProtKB-ARBA"/>
</dbReference>
<comment type="subcellular location">
    <subcellularLocation>
        <location evidence="1">Cell membrane</location>
        <topology evidence="1">Multi-pass membrane protein</topology>
    </subcellularLocation>
</comment>
<evidence type="ECO:0000256" key="2">
    <source>
        <dbReference type="ARBA" id="ARBA00022475"/>
    </source>
</evidence>
<sequence>MPRPILRPFLPPRRGATLAGIALAVLFVVVFAIRLPEPLGPDQGLFACFGRWVPRGWLPYRDLFDSKPPLFLYWFSLLALVPDELPRALFWLEGAWLAATLAFTCRSASRAWGRAAGVASAALLLAGTWAPGFGGFWARAQAEEILALPMIGSAWLALRALDRERLAFASGLLAGAAGLMKVPALAIAAAWAIVFVAHARGLGALRRVGWLLAGAAVPWAAALAWFGAHGAAGAFTGAVFAHQRAYAALIAPPWSSVLPRLLATLADVAALPLAAAAVGLFALARRRAREATWLAAWTCATFAAIAAQRQLAGYHYLLAAPPLAVAGGYGVAAALRAARRRGRARAGALAALAAVAVLAARSGAAWWDVYAPGAAHLAGRTSRAGYLRAIQPGAFSMVTEEEAARVVREQTRPDQSILVWAFSPGIYALADRHPVTPYAFHKLMLTEAPLSARIPGLEARRAALVRELAIDPPAYVIVGNGDTNAFEPVDSQGTLQRFPELRDLVARDYAVERRIGRLTLHRRKP</sequence>
<dbReference type="OrthoDB" id="5056808at2"/>
<organism evidence="9 10">
    <name type="scientific">Sorangium cellulosum</name>
    <name type="common">Polyangium cellulosum</name>
    <dbReference type="NCBI Taxonomy" id="56"/>
    <lineage>
        <taxon>Bacteria</taxon>
        <taxon>Pseudomonadati</taxon>
        <taxon>Myxococcota</taxon>
        <taxon>Polyangia</taxon>
        <taxon>Polyangiales</taxon>
        <taxon>Polyangiaceae</taxon>
        <taxon>Sorangium</taxon>
    </lineage>
</organism>
<evidence type="ECO:0000256" key="5">
    <source>
        <dbReference type="ARBA" id="ARBA00022692"/>
    </source>
</evidence>
<proteinExistence type="predicted"/>
<keyword evidence="5 8" id="KW-0812">Transmembrane</keyword>
<keyword evidence="6 8" id="KW-1133">Transmembrane helix</keyword>